<gene>
    <name evidence="11" type="primary">RBM20</name>
</gene>
<dbReference type="AlphaFoldDB" id="A0A6P8QUB9"/>
<dbReference type="InterPro" id="IPR003604">
    <property type="entry name" value="Matrin/U1-like-C_Znf_C2H2"/>
</dbReference>
<evidence type="ECO:0000259" key="8">
    <source>
        <dbReference type="PROSITE" id="PS50102"/>
    </source>
</evidence>
<dbReference type="PROSITE" id="PS50102">
    <property type="entry name" value="RRM"/>
    <property type="match status" value="1"/>
</dbReference>
<dbReference type="KEGG" id="gsh:117360034"/>
<name>A0A6P8QUB9_GEOSA</name>
<evidence type="ECO:0000313" key="10">
    <source>
        <dbReference type="Proteomes" id="UP000515159"/>
    </source>
</evidence>
<dbReference type="InterPro" id="IPR035979">
    <property type="entry name" value="RBD_domain_sf"/>
</dbReference>
<comment type="subcellular location">
    <subcellularLocation>
        <location evidence="1">Nucleus</location>
    </subcellularLocation>
</comment>
<sequence length="1265" mass="140704">MNQAREASDSEQPEREARQASGAGGLPPAPQLLQNAANLLDNNPFSVGTQLAGGTPNPLLPSPASVQLAQLQAQLTLQRLKLAQSAVTSNTAAATVLNQVLSKVAMSQPLFNPLRNATMLSTPHGHIGGPQLGPAVPGTIFPTGGMPFPAPNPSAAPRVGTGVGHIGNMPNQTPSTVPVHPFGNMMPQASGQQAVAIGLNATGPSPATSGPYEFNKSNAPSTQVYLANEEQCNQHGFMPNVSHLGPISGTAPEGYFGYLKPDGQHGFPKNCYMPNTTGKHATGIQPPAFPGDQNMNVHPHGSQKREPNSVSLKIGTSGHWENTLNFSTPNKPGVLANPGMWSTTNQQYETGNDLYNPEEPTSDTRFTPAGLPAFNSLNKQGTANSRMMPNKEQAQNAPVQPLELNDFSGIQPAHLPHVCTICGKTIFNLPDKSVHLRCLGLGSVQCLLLCAQDWDLHIKGKMHIHNCMVFFENRNGGRCVASSPEGTLCLPMDNASAFNASSNEDFPSDIGPSYKSSAPTRAFPHSGPAFSSPVPGAQFPQRKPIPGRVVHICNLPEGNCTENNVINLGIPFGKVTNYIFMKSTNQAFVEMAYTEAAQAMVQFYQEKPAMINNEKVLIRMSKRYKELQLKKPGKNVEEIIHIIHSQKEKDMFRDVDRYRTERTRSRSPVSRTLSPRSHTASFTSCSSSHSPLGTTRADWGNGRESWDHSPYCRPDEEKDPPPWRDNEEEIRERTDLRTHDRKHYLRQLDKHNHDDRLEGSRGSREKYLRDSSPGTLHSSTGYRSRDDEHYRKEYKSRLDKYQKQKHDSPLKSKRKEEGRVRESKRSQPEDAAVEDTLEPKTGKTLEISQQKHVDKLKDKKMEPGEEEMEKEKEEKTEQEQERKHDGKERKSAERKTVLRKCEQTEEKTTPSPAVEHSKESGDSEPQILKKKWEQEWESGSEVEGEAWYPSNMEELVTVDEVGEEDFIIEPDITELEEIVPVEPQDSHMCLETCLQVAGILQMEDKRSQLNTDSAKSIKEECEEISLRPILENVTSSCSCSDTVTDKINLILDAEDKPDELQDVLRCLASSNHSKEGKLAESSDTHLKQEDFCLPVGDPPENSIQHSSQPDDCKQMVSQEDCGSETMYTEKESTTKEESHEIKDCQEVLPQTNSRHLGLKYPRCSEADSKQAYSLPSWEQEDVFTELSIPLGVEFVVPRTGFYCKLCGLFYTSEETAKTIHCRSTVHYKNLQKYLSQLAEESLKRNERTNSLAMEDAGIVPQFEKK</sequence>
<feature type="compositionally biased region" description="Basic and acidic residues" evidence="7">
    <location>
        <begin position="1"/>
        <end position="18"/>
    </location>
</feature>
<dbReference type="PROSITE" id="PS50171">
    <property type="entry name" value="ZF_MATRIN"/>
    <property type="match status" value="1"/>
</dbReference>
<feature type="compositionally biased region" description="Basic and acidic residues" evidence="7">
    <location>
        <begin position="746"/>
        <end position="769"/>
    </location>
</feature>
<feature type="compositionally biased region" description="Basic and acidic residues" evidence="7">
    <location>
        <begin position="783"/>
        <end position="828"/>
    </location>
</feature>
<evidence type="ECO:0000256" key="7">
    <source>
        <dbReference type="SAM" id="MobiDB-lite"/>
    </source>
</evidence>
<dbReference type="GO" id="GO:0008270">
    <property type="term" value="F:zinc ion binding"/>
    <property type="evidence" value="ECO:0007669"/>
    <property type="project" value="UniProtKB-KW"/>
</dbReference>
<dbReference type="GO" id="GO:0005634">
    <property type="term" value="C:nucleus"/>
    <property type="evidence" value="ECO:0007669"/>
    <property type="project" value="UniProtKB-SubCell"/>
</dbReference>
<protein>
    <submittedName>
        <fullName evidence="11">RNA-binding protein 20 isoform X1</fullName>
    </submittedName>
</protein>
<evidence type="ECO:0000256" key="1">
    <source>
        <dbReference type="ARBA" id="ARBA00004123"/>
    </source>
</evidence>
<feature type="domain" description="RRM" evidence="8">
    <location>
        <begin position="548"/>
        <end position="623"/>
    </location>
</feature>
<dbReference type="RefSeq" id="XP_033799495.1">
    <property type="nucleotide sequence ID" value="XM_033943604.1"/>
</dbReference>
<feature type="compositionally biased region" description="Basic and acidic residues" evidence="7">
    <location>
        <begin position="713"/>
        <end position="738"/>
    </location>
</feature>
<keyword evidence="6" id="KW-0694">RNA-binding</keyword>
<feature type="compositionally biased region" description="Basic and acidic residues" evidence="7">
    <location>
        <begin position="837"/>
        <end position="908"/>
    </location>
</feature>
<feature type="compositionally biased region" description="Polar residues" evidence="7">
    <location>
        <begin position="772"/>
        <end position="782"/>
    </location>
</feature>
<organism evidence="10 11">
    <name type="scientific">Geotrypetes seraphini</name>
    <name type="common">Gaboon caecilian</name>
    <name type="synonym">Caecilia seraphini</name>
    <dbReference type="NCBI Taxonomy" id="260995"/>
    <lineage>
        <taxon>Eukaryota</taxon>
        <taxon>Metazoa</taxon>
        <taxon>Chordata</taxon>
        <taxon>Craniata</taxon>
        <taxon>Vertebrata</taxon>
        <taxon>Euteleostomi</taxon>
        <taxon>Amphibia</taxon>
        <taxon>Gymnophiona</taxon>
        <taxon>Geotrypetes</taxon>
    </lineage>
</organism>
<evidence type="ECO:0000256" key="4">
    <source>
        <dbReference type="ARBA" id="ARBA00022833"/>
    </source>
</evidence>
<evidence type="ECO:0000256" key="3">
    <source>
        <dbReference type="ARBA" id="ARBA00022771"/>
    </source>
</evidence>
<feature type="region of interest" description="Disordered" evidence="7">
    <location>
        <begin position="1"/>
        <end position="31"/>
    </location>
</feature>
<dbReference type="SMART" id="SM00360">
    <property type="entry name" value="RRM"/>
    <property type="match status" value="1"/>
</dbReference>
<evidence type="ECO:0000259" key="9">
    <source>
        <dbReference type="PROSITE" id="PS50171"/>
    </source>
</evidence>
<dbReference type="GO" id="GO:0003723">
    <property type="term" value="F:RNA binding"/>
    <property type="evidence" value="ECO:0007669"/>
    <property type="project" value="UniProtKB-UniRule"/>
</dbReference>
<dbReference type="CTD" id="282996"/>
<dbReference type="InterPro" id="IPR012677">
    <property type="entry name" value="Nucleotide-bd_a/b_plait_sf"/>
</dbReference>
<dbReference type="Proteomes" id="UP000515159">
    <property type="component" value="Chromosome 4"/>
</dbReference>
<evidence type="ECO:0000256" key="6">
    <source>
        <dbReference type="PROSITE-ProRule" id="PRU00176"/>
    </source>
</evidence>
<dbReference type="InterPro" id="IPR000690">
    <property type="entry name" value="Matrin/U1-C_Znf_C2H2"/>
</dbReference>
<dbReference type="PANTHER" id="PTHR15592">
    <property type="entry name" value="MATRIN 3/NUCLEAR PROTEIN 220-RELATED"/>
    <property type="match status" value="1"/>
</dbReference>
<evidence type="ECO:0000313" key="11">
    <source>
        <dbReference type="RefSeq" id="XP_033799495.1"/>
    </source>
</evidence>
<dbReference type="SUPFAM" id="SSF54928">
    <property type="entry name" value="RNA-binding domain, RBD"/>
    <property type="match status" value="1"/>
</dbReference>
<keyword evidence="5" id="KW-0539">Nucleus</keyword>
<dbReference type="InterPro" id="IPR034790">
    <property type="entry name" value="RBM20_RRM"/>
</dbReference>
<dbReference type="InterPro" id="IPR000504">
    <property type="entry name" value="RRM_dom"/>
</dbReference>
<keyword evidence="10" id="KW-1185">Reference proteome</keyword>
<feature type="domain" description="Matrin-type" evidence="9">
    <location>
        <begin position="1201"/>
        <end position="1232"/>
    </location>
</feature>
<dbReference type="Gene3D" id="3.30.70.330">
    <property type="match status" value="1"/>
</dbReference>
<feature type="compositionally biased region" description="Polar residues" evidence="7">
    <location>
        <begin position="666"/>
        <end position="676"/>
    </location>
</feature>
<feature type="compositionally biased region" description="Low complexity" evidence="7">
    <location>
        <begin position="677"/>
        <end position="690"/>
    </location>
</feature>
<evidence type="ECO:0000256" key="2">
    <source>
        <dbReference type="ARBA" id="ARBA00022723"/>
    </source>
</evidence>
<evidence type="ECO:0000256" key="5">
    <source>
        <dbReference type="ARBA" id="ARBA00023242"/>
    </source>
</evidence>
<dbReference type="InParanoid" id="A0A6P8QUB9"/>
<reference evidence="11" key="1">
    <citation type="submission" date="2025-08" db="UniProtKB">
        <authorList>
            <consortium name="RefSeq"/>
        </authorList>
    </citation>
    <scope>IDENTIFICATION</scope>
</reference>
<dbReference type="GeneID" id="117360034"/>
<keyword evidence="3" id="KW-0863">Zinc-finger</keyword>
<proteinExistence type="predicted"/>
<dbReference type="SMART" id="SM00451">
    <property type="entry name" value="ZnF_U1"/>
    <property type="match status" value="1"/>
</dbReference>
<dbReference type="CDD" id="cd12685">
    <property type="entry name" value="RRM_RBM20"/>
    <property type="match status" value="1"/>
</dbReference>
<dbReference type="FunCoup" id="A0A6P8QUB9">
    <property type="interactions" value="1087"/>
</dbReference>
<keyword evidence="2" id="KW-0479">Metal-binding</keyword>
<accession>A0A6P8QUB9</accession>
<keyword evidence="4" id="KW-0862">Zinc</keyword>
<feature type="region of interest" description="Disordered" evidence="7">
    <location>
        <begin position="658"/>
        <end position="932"/>
    </location>
</feature>
<dbReference type="OrthoDB" id="8949749at2759"/>